<reference evidence="9" key="1">
    <citation type="journal article" date="2014" name="Int. J. Syst. Evol. Microbiol.">
        <title>Complete genome sequence of Corynebacterium casei LMG S-19264T (=DSM 44701T), isolated from a smear-ripened cheese.</title>
        <authorList>
            <consortium name="US DOE Joint Genome Institute (JGI-PGF)"/>
            <person name="Walter F."/>
            <person name="Albersmeier A."/>
            <person name="Kalinowski J."/>
            <person name="Ruckert C."/>
        </authorList>
    </citation>
    <scope>NUCLEOTIDE SEQUENCE</scope>
    <source>
        <strain evidence="9">KCTC 22164</strain>
    </source>
</reference>
<name>A0A918MVQ7_9ALTE</name>
<evidence type="ECO:0000256" key="2">
    <source>
        <dbReference type="ARBA" id="ARBA00022517"/>
    </source>
</evidence>
<keyword evidence="8" id="KW-0963">Cytoplasm</keyword>
<gene>
    <name evidence="8 9" type="primary">ybeY</name>
    <name evidence="9" type="ORF">GCM10007391_05310</name>
</gene>
<dbReference type="GO" id="GO:0004222">
    <property type="term" value="F:metalloendopeptidase activity"/>
    <property type="evidence" value="ECO:0007669"/>
    <property type="project" value="InterPro"/>
</dbReference>
<dbReference type="GO" id="GO:0004521">
    <property type="term" value="F:RNA endonuclease activity"/>
    <property type="evidence" value="ECO:0007669"/>
    <property type="project" value="UniProtKB-UniRule"/>
</dbReference>
<dbReference type="Proteomes" id="UP000631300">
    <property type="component" value="Unassembled WGS sequence"/>
</dbReference>
<keyword evidence="10" id="KW-1185">Reference proteome</keyword>
<keyword evidence="6 8" id="KW-0378">Hydrolase</keyword>
<evidence type="ECO:0000256" key="6">
    <source>
        <dbReference type="ARBA" id="ARBA00022801"/>
    </source>
</evidence>
<dbReference type="GO" id="GO:0006364">
    <property type="term" value="P:rRNA processing"/>
    <property type="evidence" value="ECO:0007669"/>
    <property type="project" value="UniProtKB-UniRule"/>
</dbReference>
<keyword evidence="7 8" id="KW-0862">Zinc</keyword>
<dbReference type="NCBIfam" id="TIGR00043">
    <property type="entry name" value="rRNA maturation RNase YbeY"/>
    <property type="match status" value="1"/>
</dbReference>
<accession>A0A918MVQ7</accession>
<protein>
    <recommendedName>
        <fullName evidence="8">Endoribonuclease YbeY</fullName>
        <ecNumber evidence="8">3.1.-.-</ecNumber>
    </recommendedName>
</protein>
<proteinExistence type="inferred from homology"/>
<organism evidence="9 10">
    <name type="scientific">Alteromonas halophila</name>
    <dbReference type="NCBI Taxonomy" id="516698"/>
    <lineage>
        <taxon>Bacteria</taxon>
        <taxon>Pseudomonadati</taxon>
        <taxon>Pseudomonadota</taxon>
        <taxon>Gammaproteobacteria</taxon>
        <taxon>Alteromonadales</taxon>
        <taxon>Alteromonadaceae</taxon>
        <taxon>Alteromonas/Salinimonas group</taxon>
        <taxon>Alteromonas</taxon>
    </lineage>
</organism>
<evidence type="ECO:0000256" key="1">
    <source>
        <dbReference type="ARBA" id="ARBA00010875"/>
    </source>
</evidence>
<dbReference type="InterPro" id="IPR020549">
    <property type="entry name" value="YbeY_CS"/>
</dbReference>
<keyword evidence="8" id="KW-0698">rRNA processing</keyword>
<dbReference type="PROSITE" id="PS01306">
    <property type="entry name" value="UPF0054"/>
    <property type="match status" value="1"/>
</dbReference>
<evidence type="ECO:0000313" key="10">
    <source>
        <dbReference type="Proteomes" id="UP000631300"/>
    </source>
</evidence>
<evidence type="ECO:0000313" key="9">
    <source>
        <dbReference type="EMBL" id="GGW75851.1"/>
    </source>
</evidence>
<keyword evidence="4 8" id="KW-0479">Metal-binding</keyword>
<dbReference type="GO" id="GO:0005737">
    <property type="term" value="C:cytoplasm"/>
    <property type="evidence" value="ECO:0007669"/>
    <property type="project" value="UniProtKB-SubCell"/>
</dbReference>
<evidence type="ECO:0000256" key="7">
    <source>
        <dbReference type="ARBA" id="ARBA00022833"/>
    </source>
</evidence>
<evidence type="ECO:0000256" key="8">
    <source>
        <dbReference type="HAMAP-Rule" id="MF_00009"/>
    </source>
</evidence>
<comment type="subcellular location">
    <subcellularLocation>
        <location evidence="8">Cytoplasm</location>
    </subcellularLocation>
</comment>
<evidence type="ECO:0000256" key="3">
    <source>
        <dbReference type="ARBA" id="ARBA00022722"/>
    </source>
</evidence>
<dbReference type="EC" id="3.1.-.-" evidence="8"/>
<keyword evidence="3 8" id="KW-0540">Nuclease</keyword>
<dbReference type="PANTHER" id="PTHR46986">
    <property type="entry name" value="ENDORIBONUCLEASE YBEY, CHLOROPLASTIC"/>
    <property type="match status" value="1"/>
</dbReference>
<evidence type="ECO:0000256" key="5">
    <source>
        <dbReference type="ARBA" id="ARBA00022759"/>
    </source>
</evidence>
<dbReference type="RefSeq" id="WP_373293809.1">
    <property type="nucleotide sequence ID" value="NZ_BMXP01000001.1"/>
</dbReference>
<dbReference type="Gene3D" id="3.40.390.30">
    <property type="entry name" value="Metalloproteases ('zincins'), catalytic domain"/>
    <property type="match status" value="1"/>
</dbReference>
<keyword evidence="2 8" id="KW-0690">Ribosome biogenesis</keyword>
<comment type="function">
    <text evidence="8">Single strand-specific metallo-endoribonuclease involved in late-stage 70S ribosome quality control and in maturation of the 3' terminus of the 16S rRNA.</text>
</comment>
<comment type="similarity">
    <text evidence="1 8">Belongs to the endoribonuclease YbeY family.</text>
</comment>
<evidence type="ECO:0000256" key="4">
    <source>
        <dbReference type="ARBA" id="ARBA00022723"/>
    </source>
</evidence>
<dbReference type="InterPro" id="IPR023091">
    <property type="entry name" value="MetalPrtase_cat_dom_sf_prd"/>
</dbReference>
<dbReference type="PANTHER" id="PTHR46986:SF1">
    <property type="entry name" value="ENDORIBONUCLEASE YBEY, CHLOROPLASTIC"/>
    <property type="match status" value="1"/>
</dbReference>
<dbReference type="EMBL" id="BMXP01000001">
    <property type="protein sequence ID" value="GGW75851.1"/>
    <property type="molecule type" value="Genomic_DNA"/>
</dbReference>
<reference evidence="9" key="2">
    <citation type="submission" date="2020-09" db="EMBL/GenBank/DDBJ databases">
        <authorList>
            <person name="Sun Q."/>
            <person name="Kim S."/>
        </authorList>
    </citation>
    <scope>NUCLEOTIDE SEQUENCE</scope>
    <source>
        <strain evidence="9">KCTC 22164</strain>
    </source>
</reference>
<dbReference type="GO" id="GO:0008270">
    <property type="term" value="F:zinc ion binding"/>
    <property type="evidence" value="ECO:0007669"/>
    <property type="project" value="UniProtKB-UniRule"/>
</dbReference>
<dbReference type="HAMAP" id="MF_00009">
    <property type="entry name" value="Endoribonucl_YbeY"/>
    <property type="match status" value="1"/>
</dbReference>
<feature type="binding site" evidence="8">
    <location>
        <position position="133"/>
    </location>
    <ligand>
        <name>Zn(2+)</name>
        <dbReference type="ChEBI" id="CHEBI:29105"/>
        <note>catalytic</note>
    </ligand>
</feature>
<comment type="caution">
    <text evidence="9">The sequence shown here is derived from an EMBL/GenBank/DDBJ whole genome shotgun (WGS) entry which is preliminary data.</text>
</comment>
<feature type="binding site" evidence="8">
    <location>
        <position position="123"/>
    </location>
    <ligand>
        <name>Zn(2+)</name>
        <dbReference type="ChEBI" id="CHEBI:29105"/>
        <note>catalytic</note>
    </ligand>
</feature>
<dbReference type="Pfam" id="PF02130">
    <property type="entry name" value="YbeY"/>
    <property type="match status" value="1"/>
</dbReference>
<sequence length="162" mass="18038">MTDASPTALVDYQQAFDGDAQLVASLPSEEDIAYWVSRVLAHQKMGTQEVTVRFVGEEESATLNGDYRDKHYPTNVLSFPFEAPPGIELNLLGDLVVCVPVICKEAREQNKAVSDHYTHMIVHGVLHLMGFDHITDAEAQEMEALEIAILSRLGIDDPYQEH</sequence>
<dbReference type="SUPFAM" id="SSF55486">
    <property type="entry name" value="Metalloproteases ('zincins'), catalytic domain"/>
    <property type="match status" value="1"/>
</dbReference>
<feature type="binding site" evidence="8">
    <location>
        <position position="127"/>
    </location>
    <ligand>
        <name>Zn(2+)</name>
        <dbReference type="ChEBI" id="CHEBI:29105"/>
        <note>catalytic</note>
    </ligand>
</feature>
<dbReference type="InterPro" id="IPR002036">
    <property type="entry name" value="YbeY"/>
</dbReference>
<comment type="cofactor">
    <cofactor evidence="8">
        <name>Zn(2+)</name>
        <dbReference type="ChEBI" id="CHEBI:29105"/>
    </cofactor>
    <text evidence="8">Binds 1 zinc ion.</text>
</comment>
<dbReference type="AlphaFoldDB" id="A0A918MVQ7"/>
<keyword evidence="5 8" id="KW-0255">Endonuclease</keyword>